<keyword evidence="3" id="KW-0479">Metal-binding</keyword>
<evidence type="ECO:0000313" key="16">
    <source>
        <dbReference type="EMBL" id="KAJ4955385.1"/>
    </source>
</evidence>
<dbReference type="PROSITE" id="PS51184">
    <property type="entry name" value="JMJC"/>
    <property type="match status" value="1"/>
</dbReference>
<dbReference type="InterPro" id="IPR003889">
    <property type="entry name" value="FYrich_C"/>
</dbReference>
<dbReference type="Gene3D" id="2.60.120.650">
    <property type="entry name" value="Cupin"/>
    <property type="match status" value="1"/>
</dbReference>
<comment type="caution">
    <text evidence="16">The sequence shown here is derived from an EMBL/GenBank/DDBJ whole genome shotgun (WGS) entry which is preliminary data.</text>
</comment>
<evidence type="ECO:0000259" key="14">
    <source>
        <dbReference type="PROSITE" id="PS51183"/>
    </source>
</evidence>
<evidence type="ECO:0000256" key="2">
    <source>
        <dbReference type="ARBA" id="ARBA00004123"/>
    </source>
</evidence>
<reference evidence="16" key="1">
    <citation type="journal article" date="2023" name="Plant J.">
        <title>The genome of the king protea, Protea cynaroides.</title>
        <authorList>
            <person name="Chang J."/>
            <person name="Duong T.A."/>
            <person name="Schoeman C."/>
            <person name="Ma X."/>
            <person name="Roodt D."/>
            <person name="Barker N."/>
            <person name="Li Z."/>
            <person name="Van de Peer Y."/>
            <person name="Mizrachi E."/>
        </authorList>
    </citation>
    <scope>NUCLEOTIDE SEQUENCE</scope>
    <source>
        <tissue evidence="16">Young leaves</tissue>
    </source>
</reference>
<sequence length="1562" mass="175142">MSLRDIEATLPAGFKFYPTDEELVCHYLSKKIANERSSEGTMIEVDLHTCEPWELPDVAKLGANEWYFFSFRDRKYASGLRTNRATMAGYWKATGKDRLIYEPTSHAIVGMRKTLVFYRNRAPNGIKSGWIMHEFRQQNPYMPPQEDWVLCRVFHKGKGEPMDESTLANEFETSTGASPVNLSSSPPINYQPFPYQINSFHQLLHHQADHNLQNLAVFNANYPQEESSKPFLDIHSRKAASPETTLKTVVDGHYCVLHISICFDVLMGAECVGAQTRKEKVGLPVPPGFVSLTSFTLKRVEDSEVMMSGLESSVACERQPAPLDTKGDVSDDSKIPRTLRRRPWINYSKFENSSEEESDSEQFDQNHPPGRFLPKGVIRGCLECANCQKVIARWRPEDACSPVLEGAPVFYPTEEEFKDTLKYIASIRSRAELYGICRIVPPPSWKPPCPLKDKKFWEGSKFATRIQRVDKLQNRDSVKRMSRISHHMKRKRRRCQKMGVDFGMDPEIAGCYEGERFGFEPGPQFTLEAFKKYADDFKSQYLQKHDVDTDSGDNHSMLQKQQEPSVEDIEGEYWRMVEKPTEEIEVLYGADLETQVFGSGFPKVSPYVSPYCEDQCSRSGWNLNNFPRLSGSVLSFESSDISGVLVPWLYIGMCFSSFCWHVEDHHLYSLNYMHWGAPKVWYGVPGRDALKLEAAMKKHLPNLFKEQPDLLHKLVTQLSPSILKSEGVPVSRCVQQPGEFVLTFPRAYHAGFNCGFNCAEAVNVAPIDWLPHGQNATELYREQGRKTSISHDKLLLGAAREAVRAQWELSLLRKNTLDNLRWKDVCGKDGILAKAMKTRVEMERTKREYLCTSSQSMKMDTSFDATSERECIICFYDLHLSAAGCHCSPDKYACLNHAKQLCSCAWSDKFFLFRYEIAELNVLVEALEGKLSAIYRWAKLDLGLALSSFISKDKSQVPGPVHKPSHFSEETRQGEHRLQIDAENIASNPTSNSYPETKPPTPQATPIKETHEQNTAIIVSKTGNLANACTLQKEKTPEASLASEVVYSSAPGQVSLEKAIVNQSFHPREAGGLVSVSILSPSLCGLSQEHKSYELPGDTSRGLDAPGHSTIVSRCNPLIKLDTVAPKVNNLATMGDGGVILLSDDEGEEPHQSFSSKDIGESIVKDLEVSTRLTGCDDKVSPCNYKKDQVLDTPETNASVMSEGDIKLLATMQKDNQISGPVTFNVADLGKGKLQTESGSASVASGKNIQDVISLIETEDCNRAKAKISLQQSQPNGNGKSNKDIDEKVGLPANPIPMLMDRPRPVIASPSSAPNNLGRYLLHKGPRIAKVVRRINCNVEPLEFGVVLSGKLWCNNRAIFPKGFKSRVMYISVLDPTKMSHYVSEILDAGLLRPLFMVTVEQCSSEVFIHLSAGKCWDLVRERVNQEIRKHHNLGRMDLPPLQPPGSLDGLEMFGFSSAAIIQGIEAIDRNRICVEYWKSRSHILNSVDSQPGNVVGDPNLRIKDSNKQETIGIDTVLRGLFMKANPEELHSLYSILCNNQPNADRELLARVLTEEIQKRPR</sequence>
<evidence type="ECO:0000256" key="1">
    <source>
        <dbReference type="ARBA" id="ARBA00001954"/>
    </source>
</evidence>
<feature type="compositionally biased region" description="Polar residues" evidence="12">
    <location>
        <begin position="986"/>
        <end position="995"/>
    </location>
</feature>
<feature type="region of interest" description="Disordered" evidence="12">
    <location>
        <begin position="986"/>
        <end position="1007"/>
    </location>
</feature>
<dbReference type="InterPro" id="IPR003347">
    <property type="entry name" value="JmjC_dom"/>
</dbReference>
<keyword evidence="6" id="KW-0560">Oxidoreductase</keyword>
<dbReference type="PROSITE" id="PS51183">
    <property type="entry name" value="JMJN"/>
    <property type="match status" value="1"/>
</dbReference>
<dbReference type="EMBL" id="JAMYWD010000011">
    <property type="protein sequence ID" value="KAJ4955385.1"/>
    <property type="molecule type" value="Genomic_DNA"/>
</dbReference>
<dbReference type="SMART" id="SM00542">
    <property type="entry name" value="FYRC"/>
    <property type="match status" value="1"/>
</dbReference>
<feature type="compositionally biased region" description="Polar residues" evidence="12">
    <location>
        <begin position="1269"/>
        <end position="1280"/>
    </location>
</feature>
<evidence type="ECO:0000256" key="7">
    <source>
        <dbReference type="ARBA" id="ARBA00023004"/>
    </source>
</evidence>
<organism evidence="16 17">
    <name type="scientific">Protea cynaroides</name>
    <dbReference type="NCBI Taxonomy" id="273540"/>
    <lineage>
        <taxon>Eukaryota</taxon>
        <taxon>Viridiplantae</taxon>
        <taxon>Streptophyta</taxon>
        <taxon>Embryophyta</taxon>
        <taxon>Tracheophyta</taxon>
        <taxon>Spermatophyta</taxon>
        <taxon>Magnoliopsida</taxon>
        <taxon>Proteales</taxon>
        <taxon>Proteaceae</taxon>
        <taxon>Protea</taxon>
    </lineage>
</organism>
<dbReference type="GO" id="GO:0003677">
    <property type="term" value="F:DNA binding"/>
    <property type="evidence" value="ECO:0007669"/>
    <property type="project" value="UniProtKB-KW"/>
</dbReference>
<feature type="domain" description="JmjC" evidence="15">
    <location>
        <begin position="615"/>
        <end position="781"/>
    </location>
</feature>
<dbReference type="SUPFAM" id="SSF101941">
    <property type="entry name" value="NAC domain"/>
    <property type="match status" value="1"/>
</dbReference>
<evidence type="ECO:0000256" key="10">
    <source>
        <dbReference type="ARBA" id="ARBA00023163"/>
    </source>
</evidence>
<dbReference type="InterPro" id="IPR003349">
    <property type="entry name" value="JmjN"/>
</dbReference>
<evidence type="ECO:0000259" key="15">
    <source>
        <dbReference type="PROSITE" id="PS51184"/>
    </source>
</evidence>
<dbReference type="InterPro" id="IPR036093">
    <property type="entry name" value="NAC_dom_sf"/>
</dbReference>
<evidence type="ECO:0000256" key="9">
    <source>
        <dbReference type="ARBA" id="ARBA00023125"/>
    </source>
</evidence>
<evidence type="ECO:0000256" key="4">
    <source>
        <dbReference type="ARBA" id="ARBA00022853"/>
    </source>
</evidence>
<evidence type="ECO:0000256" key="5">
    <source>
        <dbReference type="ARBA" id="ARBA00022964"/>
    </source>
</evidence>
<protein>
    <recommendedName>
        <fullName evidence="18">[Histone H3]-trimethyl-L-lysine(9) demethylase</fullName>
    </recommendedName>
</protein>
<keyword evidence="7" id="KW-0408">Iron</keyword>
<feature type="region of interest" description="Disordered" evidence="12">
    <location>
        <begin position="546"/>
        <end position="566"/>
    </location>
</feature>
<accession>A0A9Q0JYJ9</accession>
<dbReference type="PANTHER" id="PTHR10694:SF113">
    <property type="entry name" value="PROTEIN JUMONJI"/>
    <property type="match status" value="1"/>
</dbReference>
<keyword evidence="8" id="KW-0805">Transcription regulation</keyword>
<dbReference type="Pfam" id="PF02365">
    <property type="entry name" value="NAM"/>
    <property type="match status" value="1"/>
</dbReference>
<dbReference type="PANTHER" id="PTHR10694">
    <property type="entry name" value="LYSINE-SPECIFIC DEMETHYLASE"/>
    <property type="match status" value="1"/>
</dbReference>
<dbReference type="SUPFAM" id="SSF51197">
    <property type="entry name" value="Clavaminate synthase-like"/>
    <property type="match status" value="1"/>
</dbReference>
<dbReference type="Pfam" id="PF05964">
    <property type="entry name" value="FYRN"/>
    <property type="match status" value="1"/>
</dbReference>
<feature type="domain" description="JmjN" evidence="14">
    <location>
        <begin position="407"/>
        <end position="448"/>
    </location>
</feature>
<dbReference type="Pfam" id="PF05965">
    <property type="entry name" value="FYRC"/>
    <property type="match status" value="1"/>
</dbReference>
<evidence type="ECO:0000256" key="12">
    <source>
        <dbReference type="SAM" id="MobiDB-lite"/>
    </source>
</evidence>
<comment type="subcellular location">
    <subcellularLocation>
        <location evidence="2">Nucleus</location>
    </subcellularLocation>
</comment>
<dbReference type="InterPro" id="IPR004198">
    <property type="entry name" value="Znf_C5HC2"/>
</dbReference>
<keyword evidence="9" id="KW-0238">DNA-binding</keyword>
<dbReference type="PROSITE" id="PS51542">
    <property type="entry name" value="FYRN"/>
    <property type="match status" value="1"/>
</dbReference>
<evidence type="ECO:0000256" key="3">
    <source>
        <dbReference type="ARBA" id="ARBA00022723"/>
    </source>
</evidence>
<dbReference type="OrthoDB" id="1678912at2759"/>
<keyword evidence="4" id="KW-0156">Chromatin regulator</keyword>
<keyword evidence="5" id="KW-0223">Dioxygenase</keyword>
<feature type="region of interest" description="Disordered" evidence="12">
    <location>
        <begin position="954"/>
        <end position="974"/>
    </location>
</feature>
<dbReference type="Gene3D" id="2.170.150.80">
    <property type="entry name" value="NAC domain"/>
    <property type="match status" value="1"/>
</dbReference>
<feature type="compositionally biased region" description="Polar residues" evidence="12">
    <location>
        <begin position="554"/>
        <end position="564"/>
    </location>
</feature>
<keyword evidence="11" id="KW-0539">Nucleus</keyword>
<evidence type="ECO:0000256" key="6">
    <source>
        <dbReference type="ARBA" id="ARBA00023002"/>
    </source>
</evidence>
<gene>
    <name evidence="16" type="ORF">NE237_012168</name>
</gene>
<evidence type="ECO:0000256" key="11">
    <source>
        <dbReference type="ARBA" id="ARBA00023242"/>
    </source>
</evidence>
<keyword evidence="10" id="KW-0804">Transcription</keyword>
<dbReference type="GO" id="GO:0006355">
    <property type="term" value="P:regulation of DNA-templated transcription"/>
    <property type="evidence" value="ECO:0007669"/>
    <property type="project" value="InterPro"/>
</dbReference>
<proteinExistence type="predicted"/>
<dbReference type="PROSITE" id="PS51005">
    <property type="entry name" value="NAC"/>
    <property type="match status" value="1"/>
</dbReference>
<dbReference type="SMART" id="SM00541">
    <property type="entry name" value="FYRN"/>
    <property type="match status" value="1"/>
</dbReference>
<dbReference type="SMART" id="SM00545">
    <property type="entry name" value="JmjN"/>
    <property type="match status" value="1"/>
</dbReference>
<dbReference type="PROSITE" id="PS51543">
    <property type="entry name" value="FYRC"/>
    <property type="match status" value="1"/>
</dbReference>
<dbReference type="SMART" id="SM00558">
    <property type="entry name" value="JmjC"/>
    <property type="match status" value="1"/>
</dbReference>
<dbReference type="Pfam" id="PF02928">
    <property type="entry name" value="zf-C5HC2"/>
    <property type="match status" value="1"/>
</dbReference>
<dbReference type="Proteomes" id="UP001141806">
    <property type="component" value="Unassembled WGS sequence"/>
</dbReference>
<dbReference type="Gene3D" id="3.30.160.360">
    <property type="match status" value="1"/>
</dbReference>
<feature type="domain" description="NAC" evidence="13">
    <location>
        <begin position="10"/>
        <end position="156"/>
    </location>
</feature>
<dbReference type="Pfam" id="PF02375">
    <property type="entry name" value="JmjN"/>
    <property type="match status" value="1"/>
</dbReference>
<dbReference type="InterPro" id="IPR003441">
    <property type="entry name" value="NAC-dom"/>
</dbReference>
<dbReference type="InterPro" id="IPR003888">
    <property type="entry name" value="FYrich_N"/>
</dbReference>
<evidence type="ECO:0000313" key="17">
    <source>
        <dbReference type="Proteomes" id="UP001141806"/>
    </source>
</evidence>
<keyword evidence="17" id="KW-1185">Reference proteome</keyword>
<dbReference type="GO" id="GO:0045814">
    <property type="term" value="P:negative regulation of gene expression, epigenetic"/>
    <property type="evidence" value="ECO:0007669"/>
    <property type="project" value="UniProtKB-ARBA"/>
</dbReference>
<evidence type="ECO:0000256" key="8">
    <source>
        <dbReference type="ARBA" id="ARBA00023015"/>
    </source>
</evidence>
<dbReference type="GO" id="GO:0005634">
    <property type="term" value="C:nucleus"/>
    <property type="evidence" value="ECO:0007669"/>
    <property type="project" value="UniProtKB-SubCell"/>
</dbReference>
<feature type="region of interest" description="Disordered" evidence="12">
    <location>
        <begin position="1268"/>
        <end position="1288"/>
    </location>
</feature>
<dbReference type="GO" id="GO:0046872">
    <property type="term" value="F:metal ion binding"/>
    <property type="evidence" value="ECO:0007669"/>
    <property type="project" value="UniProtKB-KW"/>
</dbReference>
<dbReference type="GO" id="GO:0000785">
    <property type="term" value="C:chromatin"/>
    <property type="evidence" value="ECO:0007669"/>
    <property type="project" value="TreeGrafter"/>
</dbReference>
<dbReference type="FunFam" id="3.30.160.360:FF:000005">
    <property type="entry name" value="Putative lysine-specific demethylase JMJ16"/>
    <property type="match status" value="1"/>
</dbReference>
<name>A0A9Q0JYJ9_9MAGN</name>
<comment type="cofactor">
    <cofactor evidence="1">
        <name>Fe(2+)</name>
        <dbReference type="ChEBI" id="CHEBI:29033"/>
    </cofactor>
</comment>
<dbReference type="GO" id="GO:0034647">
    <property type="term" value="F:histone H3K4me/H3K4me2/H3K4me3 demethylase activity"/>
    <property type="evidence" value="ECO:0007669"/>
    <property type="project" value="TreeGrafter"/>
</dbReference>
<evidence type="ECO:0008006" key="18">
    <source>
        <dbReference type="Google" id="ProtNLM"/>
    </source>
</evidence>
<dbReference type="Pfam" id="PF02373">
    <property type="entry name" value="JmjC"/>
    <property type="match status" value="1"/>
</dbReference>
<evidence type="ECO:0000259" key="13">
    <source>
        <dbReference type="PROSITE" id="PS51005"/>
    </source>
</evidence>